<dbReference type="Pfam" id="PF00136">
    <property type="entry name" value="DNA_pol_B"/>
    <property type="match status" value="1"/>
</dbReference>
<keyword evidence="6 20" id="KW-0548">Nucleotidyltransferase</keyword>
<reference evidence="25 26" key="1">
    <citation type="journal article" date="2019" name="Nat. Ecol. Evol.">
        <title>Megaphylogeny resolves global patterns of mushroom evolution.</title>
        <authorList>
            <person name="Varga T."/>
            <person name="Krizsan K."/>
            <person name="Foldi C."/>
            <person name="Dima B."/>
            <person name="Sanchez-Garcia M."/>
            <person name="Sanchez-Ramirez S."/>
            <person name="Szollosi G.J."/>
            <person name="Szarkandi J.G."/>
            <person name="Papp V."/>
            <person name="Albert L."/>
            <person name="Andreopoulos W."/>
            <person name="Angelini C."/>
            <person name="Antonin V."/>
            <person name="Barry K.W."/>
            <person name="Bougher N.L."/>
            <person name="Buchanan P."/>
            <person name="Buyck B."/>
            <person name="Bense V."/>
            <person name="Catcheside P."/>
            <person name="Chovatia M."/>
            <person name="Cooper J."/>
            <person name="Damon W."/>
            <person name="Desjardin D."/>
            <person name="Finy P."/>
            <person name="Geml J."/>
            <person name="Haridas S."/>
            <person name="Hughes K."/>
            <person name="Justo A."/>
            <person name="Karasinski D."/>
            <person name="Kautmanova I."/>
            <person name="Kiss B."/>
            <person name="Kocsube S."/>
            <person name="Kotiranta H."/>
            <person name="LaButti K.M."/>
            <person name="Lechner B.E."/>
            <person name="Liimatainen K."/>
            <person name="Lipzen A."/>
            <person name="Lukacs Z."/>
            <person name="Mihaltcheva S."/>
            <person name="Morgado L.N."/>
            <person name="Niskanen T."/>
            <person name="Noordeloos M.E."/>
            <person name="Ohm R.A."/>
            <person name="Ortiz-Santana B."/>
            <person name="Ovrebo C."/>
            <person name="Racz N."/>
            <person name="Riley R."/>
            <person name="Savchenko A."/>
            <person name="Shiryaev A."/>
            <person name="Soop K."/>
            <person name="Spirin V."/>
            <person name="Szebenyi C."/>
            <person name="Tomsovsky M."/>
            <person name="Tulloss R.E."/>
            <person name="Uehling J."/>
            <person name="Grigoriev I.V."/>
            <person name="Vagvolgyi C."/>
            <person name="Papp T."/>
            <person name="Martin F.M."/>
            <person name="Miettinen O."/>
            <person name="Hibbett D.S."/>
            <person name="Nagy L.G."/>
        </authorList>
    </citation>
    <scope>NUCLEOTIDE SEQUENCE [LARGE SCALE GENOMIC DNA]</scope>
    <source>
        <strain evidence="25 26">CBS 121175</strain>
    </source>
</reference>
<keyword evidence="8" id="KW-0540">Nuclease</keyword>
<proteinExistence type="inferred from homology"/>
<accession>A0A5C3KYY7</accession>
<evidence type="ECO:0000313" key="26">
    <source>
        <dbReference type="Proteomes" id="UP000307440"/>
    </source>
</evidence>
<dbReference type="NCBIfam" id="TIGR00592">
    <property type="entry name" value="pol2"/>
    <property type="match status" value="1"/>
</dbReference>
<dbReference type="Pfam" id="PF14260">
    <property type="entry name" value="zf-C4pol"/>
    <property type="match status" value="1"/>
</dbReference>
<comment type="catalytic activity">
    <reaction evidence="19 20">
        <text>DNA(n) + a 2'-deoxyribonucleoside 5'-triphosphate = DNA(n+1) + diphosphate</text>
        <dbReference type="Rhea" id="RHEA:22508"/>
        <dbReference type="Rhea" id="RHEA-COMP:17339"/>
        <dbReference type="Rhea" id="RHEA-COMP:17340"/>
        <dbReference type="ChEBI" id="CHEBI:33019"/>
        <dbReference type="ChEBI" id="CHEBI:61560"/>
        <dbReference type="ChEBI" id="CHEBI:173112"/>
        <dbReference type="EC" id="2.7.7.7"/>
    </reaction>
</comment>
<dbReference type="PANTHER" id="PTHR10322">
    <property type="entry name" value="DNA POLYMERASE CATALYTIC SUBUNIT"/>
    <property type="match status" value="1"/>
</dbReference>
<evidence type="ECO:0000256" key="21">
    <source>
        <dbReference type="SAM" id="MobiDB-lite"/>
    </source>
</evidence>
<sequence length="1093" mass="123604">MPPKAVKENEQLSKTRASKPDEVAEPALKKRKIGLANTYKGSQLAASQPSFTDVLERLHAESGNADTKVEGGADSWSRPKLAPIDPKKDTIIFQQIEVVNSTDYTQGGTTIRMFGVTQEGHSVLANITTFLPYFYVTYPRGFSDDHIEPFRQYLNAQFDSPVPLVKKVERVMKKSIWEYKGDEDSPFLKLTIIEPKDVPKVRGVFEDGRCYYEGLFEHENTKTTFESNIVYPLRFMIDTKVVGMNWIEVPAGKYTLIPGSKRKSTCQIEIDVPYDAFISHAPEGRWSSLAPLRILSFDIECAGRKGIFPEASIDPVIQIANMVTRQGESQPFIRNIFTLNTCAHIVGSHVMSFAEEDKMLQAWRDFISEVDPDLVIGYNISGFDFPYLMDRANALNVDKFPYLGRFKHVKTQTKGTHFSSKAYGQRDSKETTLDGRLQLDLLQFMQREHKLRSYSLNSVCSQFLGEQKEDVHHSVITELQDGTPESRRRLAIYCLKDAYLPQRLLDKLMCFVNYVEMSRVTGVPFNFLLARGQSIKVLSQLYRKANSDGYLIPSLKGGEGGDDQYEGATVIEPKRGYYDVPIATLDFSSLYPSIMMAHNLCYTTLLNKPIIDRLELVKDVDYIQTPNGDFFAKSTRRKGLLPTILEDLISARKRAKADLKKETDPFRKAVLDGRQLALKISANSVYGFTGATVGKLPCLAISSSVTAYGRQMIERTKQEVEAEYSIANGYEHDAEVIYGDTDSVMVRFGPTDLAKVMALGGEAAEIVTKVFVQPIKLEFEKVYYPYLLINKKRYAGLYWTTVDKWDKMDSKGIETVRRDNCRLVSTIIETCLHKMLIDRDVRGAENYTKRMIADLLQNKVDMSQLVITKALSKEKYAGRQAHVELAARMKERDAGSAPAVGDRVAYVIIKGIKGAAAYEKSEDPLYVLEHSIPIDTRYYLENQLSKPLMRIFEPILGEKAQSLLTGDHTRAIQIATPTAGGLMKFAVKTATCLGCKTALRMTKKETERGPGAVCKNCRTRLPELYQKQILSSSELQIRFARLWTQCQRCQGSLHQDVLCTSKDCPIFYMRKKAQKDAEDANAVIERFERDDQW</sequence>
<evidence type="ECO:0000256" key="7">
    <source>
        <dbReference type="ARBA" id="ARBA00022705"/>
    </source>
</evidence>
<evidence type="ECO:0000259" key="23">
    <source>
        <dbReference type="Pfam" id="PF03104"/>
    </source>
</evidence>
<dbReference type="GO" id="GO:0003677">
    <property type="term" value="F:DNA binding"/>
    <property type="evidence" value="ECO:0007669"/>
    <property type="project" value="UniProtKB-KW"/>
</dbReference>
<dbReference type="STRING" id="230819.A0A5C3KYY7"/>
<evidence type="ECO:0000256" key="5">
    <source>
        <dbReference type="ARBA" id="ARBA00022679"/>
    </source>
</evidence>
<evidence type="ECO:0000256" key="17">
    <source>
        <dbReference type="ARBA" id="ARBA00023125"/>
    </source>
</evidence>
<evidence type="ECO:0000256" key="1">
    <source>
        <dbReference type="ARBA" id="ARBA00001966"/>
    </source>
</evidence>
<keyword evidence="13" id="KW-0269">Exonuclease</keyword>
<dbReference type="InterPro" id="IPR006172">
    <property type="entry name" value="DNA-dir_DNA_pol_B"/>
</dbReference>
<evidence type="ECO:0000256" key="18">
    <source>
        <dbReference type="ARBA" id="ARBA00023242"/>
    </source>
</evidence>
<dbReference type="GO" id="GO:0008296">
    <property type="term" value="F:3'-5'-DNA exonuclease activity"/>
    <property type="evidence" value="ECO:0007669"/>
    <property type="project" value="TreeGrafter"/>
</dbReference>
<evidence type="ECO:0000256" key="11">
    <source>
        <dbReference type="ARBA" id="ARBA00022801"/>
    </source>
</evidence>
<dbReference type="InterPro" id="IPR017964">
    <property type="entry name" value="DNA-dir_DNA_pol_B_CS"/>
</dbReference>
<keyword evidence="12 20" id="KW-0862">Zinc</keyword>
<keyword evidence="9 20" id="KW-0479">Metal-binding</keyword>
<dbReference type="Gene3D" id="1.10.287.690">
    <property type="entry name" value="Helix hairpin bin"/>
    <property type="match status" value="1"/>
</dbReference>
<comment type="cofactor">
    <cofactor evidence="1 20">
        <name>[4Fe-4S] cluster</name>
        <dbReference type="ChEBI" id="CHEBI:49883"/>
    </cofactor>
</comment>
<evidence type="ECO:0000256" key="16">
    <source>
        <dbReference type="ARBA" id="ARBA00023014"/>
    </source>
</evidence>
<dbReference type="Pfam" id="PF03104">
    <property type="entry name" value="DNA_pol_B_exo1"/>
    <property type="match status" value="1"/>
</dbReference>
<keyword evidence="4 20" id="KW-0004">4Fe-4S</keyword>
<dbReference type="GO" id="GO:0051539">
    <property type="term" value="F:4 iron, 4 sulfur cluster binding"/>
    <property type="evidence" value="ECO:0007669"/>
    <property type="project" value="UniProtKB-KW"/>
</dbReference>
<feature type="compositionally biased region" description="Basic and acidic residues" evidence="21">
    <location>
        <begin position="1"/>
        <end position="22"/>
    </location>
</feature>
<organism evidence="25 26">
    <name type="scientific">Coprinopsis marcescibilis</name>
    <name type="common">Agaric fungus</name>
    <name type="synonym">Psathyrella marcescibilis</name>
    <dbReference type="NCBI Taxonomy" id="230819"/>
    <lineage>
        <taxon>Eukaryota</taxon>
        <taxon>Fungi</taxon>
        <taxon>Dikarya</taxon>
        <taxon>Basidiomycota</taxon>
        <taxon>Agaricomycotina</taxon>
        <taxon>Agaricomycetes</taxon>
        <taxon>Agaricomycetidae</taxon>
        <taxon>Agaricales</taxon>
        <taxon>Agaricineae</taxon>
        <taxon>Psathyrellaceae</taxon>
        <taxon>Coprinopsis</taxon>
    </lineage>
</organism>
<dbReference type="SUPFAM" id="SSF53098">
    <property type="entry name" value="Ribonuclease H-like"/>
    <property type="match status" value="1"/>
</dbReference>
<keyword evidence="5 20" id="KW-0808">Transferase</keyword>
<feature type="domain" description="DNA-directed DNA polymerase family B multifunctional" evidence="22">
    <location>
        <begin position="523"/>
        <end position="955"/>
    </location>
</feature>
<dbReference type="EC" id="2.7.7.7" evidence="20"/>
<dbReference type="Gene3D" id="3.90.1600.10">
    <property type="entry name" value="Palm domain of DNA polymerase"/>
    <property type="match status" value="2"/>
</dbReference>
<dbReference type="SMART" id="SM00486">
    <property type="entry name" value="POLBc"/>
    <property type="match status" value="1"/>
</dbReference>
<feature type="region of interest" description="Disordered" evidence="21">
    <location>
        <begin position="1"/>
        <end position="25"/>
    </location>
</feature>
<dbReference type="InterPro" id="IPR043502">
    <property type="entry name" value="DNA/RNA_pol_sf"/>
</dbReference>
<evidence type="ECO:0000256" key="8">
    <source>
        <dbReference type="ARBA" id="ARBA00022722"/>
    </source>
</evidence>
<keyword evidence="17 20" id="KW-0238">DNA-binding</keyword>
<evidence type="ECO:0000256" key="15">
    <source>
        <dbReference type="ARBA" id="ARBA00023004"/>
    </source>
</evidence>
<dbReference type="InterPro" id="IPR023211">
    <property type="entry name" value="DNA_pol_palm_dom_sf"/>
</dbReference>
<keyword evidence="10 20" id="KW-0863">Zinc-finger</keyword>
<protein>
    <recommendedName>
        <fullName evidence="20">DNA polymerase</fullName>
        <ecNumber evidence="20">2.7.7.7</ecNumber>
    </recommendedName>
</protein>
<keyword evidence="11" id="KW-0378">Hydrolase</keyword>
<evidence type="ECO:0000256" key="9">
    <source>
        <dbReference type="ARBA" id="ARBA00022723"/>
    </source>
</evidence>
<dbReference type="Gene3D" id="1.10.132.60">
    <property type="entry name" value="DNA polymerase family B, C-terminal domain"/>
    <property type="match status" value="1"/>
</dbReference>
<dbReference type="InterPro" id="IPR006134">
    <property type="entry name" value="DNA-dir_DNA_pol_B_multi_dom"/>
</dbReference>
<dbReference type="GO" id="GO:0003887">
    <property type="term" value="F:DNA-directed DNA polymerase activity"/>
    <property type="evidence" value="ECO:0007669"/>
    <property type="project" value="UniProtKB-KW"/>
</dbReference>
<evidence type="ECO:0000256" key="6">
    <source>
        <dbReference type="ARBA" id="ARBA00022695"/>
    </source>
</evidence>
<keyword evidence="14 20" id="KW-0239">DNA-directed DNA polymerase</keyword>
<dbReference type="SUPFAM" id="SSF56672">
    <property type="entry name" value="DNA/RNA polymerases"/>
    <property type="match status" value="1"/>
</dbReference>
<dbReference type="GO" id="GO:0006297">
    <property type="term" value="P:nucleotide-excision repair, DNA gap filling"/>
    <property type="evidence" value="ECO:0007669"/>
    <property type="project" value="TreeGrafter"/>
</dbReference>
<dbReference type="PANTHER" id="PTHR10322:SF23">
    <property type="entry name" value="DNA POLYMERASE DELTA CATALYTIC SUBUNIT"/>
    <property type="match status" value="1"/>
</dbReference>
<comment type="similarity">
    <text evidence="3 20">Belongs to the DNA polymerase type-B family.</text>
</comment>
<dbReference type="OrthoDB" id="2414538at2759"/>
<dbReference type="InterPro" id="IPR025687">
    <property type="entry name" value="Znf-C4pol"/>
</dbReference>
<evidence type="ECO:0000256" key="3">
    <source>
        <dbReference type="ARBA" id="ARBA00005755"/>
    </source>
</evidence>
<dbReference type="GO" id="GO:0045004">
    <property type="term" value="P:DNA replication proofreading"/>
    <property type="evidence" value="ECO:0007669"/>
    <property type="project" value="TreeGrafter"/>
</dbReference>
<name>A0A5C3KYY7_COPMA</name>
<evidence type="ECO:0000256" key="14">
    <source>
        <dbReference type="ARBA" id="ARBA00022932"/>
    </source>
</evidence>
<evidence type="ECO:0000256" key="4">
    <source>
        <dbReference type="ARBA" id="ARBA00022485"/>
    </source>
</evidence>
<comment type="subcellular location">
    <subcellularLocation>
        <location evidence="2 20">Nucleus</location>
    </subcellularLocation>
</comment>
<dbReference type="FunFam" id="1.10.132.60:FF:000001">
    <property type="entry name" value="DNA polymerase"/>
    <property type="match status" value="1"/>
</dbReference>
<evidence type="ECO:0000313" key="25">
    <source>
        <dbReference type="EMBL" id="TFK25604.1"/>
    </source>
</evidence>
<dbReference type="InterPro" id="IPR042087">
    <property type="entry name" value="DNA_pol_B_thumb"/>
</dbReference>
<dbReference type="InterPro" id="IPR012337">
    <property type="entry name" value="RNaseH-like_sf"/>
</dbReference>
<keyword evidence="7 20" id="KW-0235">DNA replication</keyword>
<dbReference type="InterPro" id="IPR050240">
    <property type="entry name" value="DNA_pol_type-B"/>
</dbReference>
<evidence type="ECO:0000256" key="19">
    <source>
        <dbReference type="ARBA" id="ARBA00049244"/>
    </source>
</evidence>
<dbReference type="Gene3D" id="3.30.420.10">
    <property type="entry name" value="Ribonuclease H-like superfamily/Ribonuclease H"/>
    <property type="match status" value="1"/>
</dbReference>
<dbReference type="CDD" id="cd05777">
    <property type="entry name" value="DNA_polB_delta_exo"/>
    <property type="match status" value="1"/>
</dbReference>
<dbReference type="PROSITE" id="PS00116">
    <property type="entry name" value="DNA_POLYMERASE_B"/>
    <property type="match status" value="1"/>
</dbReference>
<feature type="domain" description="DNA-directed DNA polymerase family B exonuclease" evidence="23">
    <location>
        <begin position="223"/>
        <end position="459"/>
    </location>
</feature>
<dbReference type="PRINTS" id="PR00106">
    <property type="entry name" value="DNAPOLB"/>
</dbReference>
<gene>
    <name evidence="25" type="ORF">FA15DRAFT_686902</name>
</gene>
<dbReference type="EMBL" id="ML210184">
    <property type="protein sequence ID" value="TFK25604.1"/>
    <property type="molecule type" value="Genomic_DNA"/>
</dbReference>
<dbReference type="FunFam" id="3.30.420.10:FF:000004">
    <property type="entry name" value="DNA polymerase"/>
    <property type="match status" value="1"/>
</dbReference>
<dbReference type="Gene3D" id="3.30.342.10">
    <property type="entry name" value="DNA Polymerase, chain B, domain 1"/>
    <property type="match status" value="1"/>
</dbReference>
<dbReference type="CDD" id="cd05533">
    <property type="entry name" value="POLBc_delta"/>
    <property type="match status" value="1"/>
</dbReference>
<dbReference type="Proteomes" id="UP000307440">
    <property type="component" value="Unassembled WGS sequence"/>
</dbReference>
<dbReference type="Gene3D" id="6.10.140.1540">
    <property type="match status" value="1"/>
</dbReference>
<dbReference type="GO" id="GO:0000166">
    <property type="term" value="F:nucleotide binding"/>
    <property type="evidence" value="ECO:0007669"/>
    <property type="project" value="InterPro"/>
</dbReference>
<keyword evidence="15 20" id="KW-0408">Iron</keyword>
<evidence type="ECO:0000256" key="13">
    <source>
        <dbReference type="ARBA" id="ARBA00022839"/>
    </source>
</evidence>
<evidence type="ECO:0000256" key="20">
    <source>
        <dbReference type="RuleBase" id="RU000442"/>
    </source>
</evidence>
<evidence type="ECO:0000256" key="2">
    <source>
        <dbReference type="ARBA" id="ARBA00004123"/>
    </source>
</evidence>
<evidence type="ECO:0000259" key="22">
    <source>
        <dbReference type="Pfam" id="PF00136"/>
    </source>
</evidence>
<dbReference type="FunFam" id="1.10.287.690:FF:000001">
    <property type="entry name" value="DNA polymerase"/>
    <property type="match status" value="1"/>
</dbReference>
<evidence type="ECO:0000256" key="12">
    <source>
        <dbReference type="ARBA" id="ARBA00022833"/>
    </source>
</evidence>
<keyword evidence="18 20" id="KW-0539">Nucleus</keyword>
<keyword evidence="26" id="KW-1185">Reference proteome</keyword>
<evidence type="ECO:0000259" key="24">
    <source>
        <dbReference type="Pfam" id="PF14260"/>
    </source>
</evidence>
<dbReference type="InterPro" id="IPR006133">
    <property type="entry name" value="DNA-dir_DNA_pol_B_exonuc"/>
</dbReference>
<dbReference type="GO" id="GO:0008270">
    <property type="term" value="F:zinc ion binding"/>
    <property type="evidence" value="ECO:0007669"/>
    <property type="project" value="UniProtKB-KW"/>
</dbReference>
<dbReference type="AlphaFoldDB" id="A0A5C3KYY7"/>
<feature type="domain" description="C4-type zinc-finger of DNA polymerase delta" evidence="24">
    <location>
        <begin position="992"/>
        <end position="1070"/>
    </location>
</feature>
<evidence type="ECO:0000256" key="10">
    <source>
        <dbReference type="ARBA" id="ARBA00022771"/>
    </source>
</evidence>
<dbReference type="GO" id="GO:0006287">
    <property type="term" value="P:base-excision repair, gap-filling"/>
    <property type="evidence" value="ECO:0007669"/>
    <property type="project" value="TreeGrafter"/>
</dbReference>
<dbReference type="InterPro" id="IPR036397">
    <property type="entry name" value="RNaseH_sf"/>
</dbReference>
<dbReference type="GO" id="GO:0043625">
    <property type="term" value="C:delta DNA polymerase complex"/>
    <property type="evidence" value="ECO:0007669"/>
    <property type="project" value="TreeGrafter"/>
</dbReference>
<keyword evidence="16 20" id="KW-0411">Iron-sulfur</keyword>